<dbReference type="Proteomes" id="UP001148018">
    <property type="component" value="Unassembled WGS sequence"/>
</dbReference>
<proteinExistence type="predicted"/>
<keyword evidence="2" id="KW-0732">Signal</keyword>
<evidence type="ECO:0000256" key="2">
    <source>
        <dbReference type="SAM" id="SignalP"/>
    </source>
</evidence>
<evidence type="ECO:0000313" key="3">
    <source>
        <dbReference type="EMBL" id="KAJ3609047.1"/>
    </source>
</evidence>
<organism evidence="3 4">
    <name type="scientific">Muraenolepis orangiensis</name>
    <name type="common">Patagonian moray cod</name>
    <dbReference type="NCBI Taxonomy" id="630683"/>
    <lineage>
        <taxon>Eukaryota</taxon>
        <taxon>Metazoa</taxon>
        <taxon>Chordata</taxon>
        <taxon>Craniata</taxon>
        <taxon>Vertebrata</taxon>
        <taxon>Euteleostomi</taxon>
        <taxon>Actinopterygii</taxon>
        <taxon>Neopterygii</taxon>
        <taxon>Teleostei</taxon>
        <taxon>Neoteleostei</taxon>
        <taxon>Acanthomorphata</taxon>
        <taxon>Zeiogadaria</taxon>
        <taxon>Gadariae</taxon>
        <taxon>Gadiformes</taxon>
        <taxon>Muraenolepidoidei</taxon>
        <taxon>Muraenolepididae</taxon>
        <taxon>Muraenolepis</taxon>
    </lineage>
</organism>
<dbReference type="InterPro" id="IPR013783">
    <property type="entry name" value="Ig-like_fold"/>
</dbReference>
<comment type="caution">
    <text evidence="3">The sequence shown here is derived from an EMBL/GenBank/DDBJ whole genome shotgun (WGS) entry which is preliminary data.</text>
</comment>
<feature type="compositionally biased region" description="Polar residues" evidence="1">
    <location>
        <begin position="236"/>
        <end position="247"/>
    </location>
</feature>
<protein>
    <recommendedName>
        <fullName evidence="5">Immunoglobulin subtype domain-containing protein</fullName>
    </recommendedName>
</protein>
<sequence length="268" mass="29736">MEIWTPALRRYCAVLACVLQIKVGPVSPAPSPEVVVCAAGGQARLPCIRRTANVEWSSQAPPDTVYERWGDQVWAAPDYLGRVEVPADQLEAGDCSLVIRDVQILDGGMYDSYCVESQGKTYLGSVRLSVTDHKLRRSVGAGEDLVLELHTPQAVRVVFQERNASEWSLLWLRGDKVSPRLYKHQEREEVVLIQTTSQDQGYYKVLDHHGLAVSTLQLTVIEATSPPERLQEYEEQNSPVGSTAASGSRTPEYAQLALLTWLCVLSSR</sequence>
<feature type="signal peptide" evidence="2">
    <location>
        <begin position="1"/>
        <end position="28"/>
    </location>
</feature>
<name>A0A9Q0ER75_9TELE</name>
<evidence type="ECO:0000256" key="1">
    <source>
        <dbReference type="SAM" id="MobiDB-lite"/>
    </source>
</evidence>
<accession>A0A9Q0ER75</accession>
<dbReference type="AlphaFoldDB" id="A0A9Q0ER75"/>
<evidence type="ECO:0008006" key="5">
    <source>
        <dbReference type="Google" id="ProtNLM"/>
    </source>
</evidence>
<dbReference type="SUPFAM" id="SSF48726">
    <property type="entry name" value="Immunoglobulin"/>
    <property type="match status" value="1"/>
</dbReference>
<reference evidence="3" key="1">
    <citation type="submission" date="2022-07" db="EMBL/GenBank/DDBJ databases">
        <title>Chromosome-level genome of Muraenolepis orangiensis.</title>
        <authorList>
            <person name="Kim J."/>
        </authorList>
    </citation>
    <scope>NUCLEOTIDE SEQUENCE</scope>
    <source>
        <strain evidence="3">KU_S4_2022</strain>
        <tissue evidence="3">Muscle</tissue>
    </source>
</reference>
<dbReference type="InterPro" id="IPR036179">
    <property type="entry name" value="Ig-like_dom_sf"/>
</dbReference>
<feature type="region of interest" description="Disordered" evidence="1">
    <location>
        <begin position="227"/>
        <end position="247"/>
    </location>
</feature>
<dbReference type="Gene3D" id="2.60.40.10">
    <property type="entry name" value="Immunoglobulins"/>
    <property type="match status" value="1"/>
</dbReference>
<gene>
    <name evidence="3" type="ORF">NHX12_023574</name>
</gene>
<dbReference type="OrthoDB" id="8951452at2759"/>
<keyword evidence="4" id="KW-1185">Reference proteome</keyword>
<evidence type="ECO:0000313" key="4">
    <source>
        <dbReference type="Proteomes" id="UP001148018"/>
    </source>
</evidence>
<dbReference type="EMBL" id="JANIIK010000039">
    <property type="protein sequence ID" value="KAJ3609047.1"/>
    <property type="molecule type" value="Genomic_DNA"/>
</dbReference>
<feature type="chain" id="PRO_5040299564" description="Immunoglobulin subtype domain-containing protein" evidence="2">
    <location>
        <begin position="29"/>
        <end position="268"/>
    </location>
</feature>